<dbReference type="Gene3D" id="2.40.50.140">
    <property type="entry name" value="Nucleic acid-binding proteins"/>
    <property type="match status" value="1"/>
</dbReference>
<dbReference type="InterPro" id="IPR012340">
    <property type="entry name" value="NA-bd_OB-fold"/>
</dbReference>
<reference evidence="1 2" key="3">
    <citation type="submission" date="2019-11" db="EMBL/GenBank/DDBJ databases">
        <title>A de novo genome assembly of a pear dwarfing rootstock.</title>
        <authorList>
            <person name="Wang F."/>
            <person name="Wang J."/>
            <person name="Li S."/>
            <person name="Zhang Y."/>
            <person name="Fang M."/>
            <person name="Ma L."/>
            <person name="Zhao Y."/>
            <person name="Jiang S."/>
        </authorList>
    </citation>
    <scope>NUCLEOTIDE SEQUENCE [LARGE SCALE GENOMIC DNA]</scope>
    <source>
        <strain evidence="1">S2</strain>
        <tissue evidence="1">Leaf</tissue>
    </source>
</reference>
<dbReference type="SUPFAM" id="SSF50249">
    <property type="entry name" value="Nucleic acid-binding proteins"/>
    <property type="match status" value="1"/>
</dbReference>
<comment type="caution">
    <text evidence="1">The sequence shown here is derived from an EMBL/GenBank/DDBJ whole genome shotgun (WGS) entry which is preliminary data.</text>
</comment>
<organism evidence="1 2">
    <name type="scientific">Pyrus ussuriensis x Pyrus communis</name>
    <dbReference type="NCBI Taxonomy" id="2448454"/>
    <lineage>
        <taxon>Eukaryota</taxon>
        <taxon>Viridiplantae</taxon>
        <taxon>Streptophyta</taxon>
        <taxon>Embryophyta</taxon>
        <taxon>Tracheophyta</taxon>
        <taxon>Spermatophyta</taxon>
        <taxon>Magnoliopsida</taxon>
        <taxon>eudicotyledons</taxon>
        <taxon>Gunneridae</taxon>
        <taxon>Pentapetalae</taxon>
        <taxon>rosids</taxon>
        <taxon>fabids</taxon>
        <taxon>Rosales</taxon>
        <taxon>Rosaceae</taxon>
        <taxon>Amygdaloideae</taxon>
        <taxon>Maleae</taxon>
        <taxon>Pyrus</taxon>
    </lineage>
</organism>
<keyword evidence="1" id="KW-0238">DNA-binding</keyword>
<dbReference type="OrthoDB" id="1752136at2759"/>
<accession>A0A5N5HRN2</accession>
<gene>
    <name evidence="1" type="ORF">D8674_033706</name>
</gene>
<dbReference type="Proteomes" id="UP000327157">
    <property type="component" value="Chromosome 8"/>
</dbReference>
<reference evidence="2" key="2">
    <citation type="submission" date="2019-10" db="EMBL/GenBank/DDBJ databases">
        <title>A de novo genome assembly of a pear dwarfing rootstock.</title>
        <authorList>
            <person name="Wang F."/>
            <person name="Wang J."/>
            <person name="Li S."/>
            <person name="Zhang Y."/>
            <person name="Fang M."/>
            <person name="Ma L."/>
            <person name="Zhao Y."/>
            <person name="Jiang S."/>
        </authorList>
    </citation>
    <scope>NUCLEOTIDE SEQUENCE [LARGE SCALE GENOMIC DNA]</scope>
</reference>
<name>A0A5N5HRN2_9ROSA</name>
<evidence type="ECO:0000313" key="2">
    <source>
        <dbReference type="Proteomes" id="UP000327157"/>
    </source>
</evidence>
<keyword evidence="2" id="KW-1185">Reference proteome</keyword>
<dbReference type="AlphaFoldDB" id="A0A5N5HRN2"/>
<sequence>MEDEGPTPLDQLMAYKKFVKIKVRVYRIWRPKYPGMGDKYTGLHCILIDEKISDHFLIKLCLSAYCTTFFLQAYNILYPRLNKLDILTDVIGYLVAVQPLKPIQINKRIDHKCDLVMQNISHILYLKIQANEEEILQTGKNVTIEELRMIRFLCKVSIKQYNMRYKVFFVLEDETNETNALIIGKSGEKVFGMPHKDLVFNQKSAYQKQLPLRLIGQRKFFNLRFGNRRN</sequence>
<protein>
    <submittedName>
        <fullName evidence="1">Replication protein A 70 kDa DNA-binding subunit C-like</fullName>
    </submittedName>
</protein>
<evidence type="ECO:0000313" key="1">
    <source>
        <dbReference type="EMBL" id="KAB2628911.1"/>
    </source>
</evidence>
<reference evidence="1 2" key="1">
    <citation type="submission" date="2019-09" db="EMBL/GenBank/DDBJ databases">
        <authorList>
            <person name="Ou C."/>
        </authorList>
    </citation>
    <scope>NUCLEOTIDE SEQUENCE [LARGE SCALE GENOMIC DNA]</scope>
    <source>
        <strain evidence="1">S2</strain>
        <tissue evidence="1">Leaf</tissue>
    </source>
</reference>
<dbReference type="EMBL" id="SMOL01000148">
    <property type="protein sequence ID" value="KAB2628911.1"/>
    <property type="molecule type" value="Genomic_DNA"/>
</dbReference>
<dbReference type="GO" id="GO:0003677">
    <property type="term" value="F:DNA binding"/>
    <property type="evidence" value="ECO:0007669"/>
    <property type="project" value="UniProtKB-KW"/>
</dbReference>
<proteinExistence type="predicted"/>